<feature type="transmembrane region" description="Helical" evidence="2">
    <location>
        <begin position="67"/>
        <end position="83"/>
    </location>
</feature>
<evidence type="ECO:0000313" key="3">
    <source>
        <dbReference type="EMBL" id="CUF66542.1"/>
    </source>
</evidence>
<gene>
    <name evidence="3" type="ORF">BSAL_64630</name>
</gene>
<reference evidence="4" key="1">
    <citation type="submission" date="2015-09" db="EMBL/GenBank/DDBJ databases">
        <authorList>
            <consortium name="Pathogen Informatics"/>
        </authorList>
    </citation>
    <scope>NUCLEOTIDE SEQUENCE [LARGE SCALE GENOMIC DNA]</scope>
    <source>
        <strain evidence="4">Lake Konstanz</strain>
    </source>
</reference>
<organism evidence="3 4">
    <name type="scientific">Bodo saltans</name>
    <name type="common">Flagellated protozoan</name>
    <dbReference type="NCBI Taxonomy" id="75058"/>
    <lineage>
        <taxon>Eukaryota</taxon>
        <taxon>Discoba</taxon>
        <taxon>Euglenozoa</taxon>
        <taxon>Kinetoplastea</taxon>
        <taxon>Metakinetoplastina</taxon>
        <taxon>Eubodonida</taxon>
        <taxon>Bodonidae</taxon>
        <taxon>Bodo</taxon>
    </lineage>
</organism>
<keyword evidence="2" id="KW-0472">Membrane</keyword>
<sequence length="108" mass="12077">MINVRNRNPNNGTTPAASSSGAVDTPPPRTSLGDEIRERIACRRRGEHPPELPDVGSPFSLFSKGDLIVLLIILAVIYVIVLVEHKIDLANLAWARFLRPNYDHDHWD</sequence>
<name>A0A0S4ISX2_BODSA</name>
<accession>A0A0S4ISX2</accession>
<evidence type="ECO:0000256" key="1">
    <source>
        <dbReference type="SAM" id="MobiDB-lite"/>
    </source>
</evidence>
<evidence type="ECO:0000256" key="2">
    <source>
        <dbReference type="SAM" id="Phobius"/>
    </source>
</evidence>
<protein>
    <submittedName>
        <fullName evidence="3">Transmembrane protein, putative</fullName>
    </submittedName>
</protein>
<keyword evidence="2 3" id="KW-0812">Transmembrane</keyword>
<dbReference type="Proteomes" id="UP000051952">
    <property type="component" value="Unassembled WGS sequence"/>
</dbReference>
<keyword evidence="4" id="KW-1185">Reference proteome</keyword>
<feature type="compositionally biased region" description="Polar residues" evidence="1">
    <location>
        <begin position="1"/>
        <end position="22"/>
    </location>
</feature>
<dbReference type="EMBL" id="CYKH01000377">
    <property type="protein sequence ID" value="CUF66542.1"/>
    <property type="molecule type" value="Genomic_DNA"/>
</dbReference>
<evidence type="ECO:0000313" key="4">
    <source>
        <dbReference type="Proteomes" id="UP000051952"/>
    </source>
</evidence>
<proteinExistence type="predicted"/>
<dbReference type="VEuPathDB" id="TriTrypDB:BSAL_64630"/>
<keyword evidence="2" id="KW-1133">Transmembrane helix</keyword>
<dbReference type="AlphaFoldDB" id="A0A0S4ISX2"/>
<feature type="region of interest" description="Disordered" evidence="1">
    <location>
        <begin position="1"/>
        <end position="33"/>
    </location>
</feature>